<feature type="repeat" description="ANK" evidence="3">
    <location>
        <begin position="147"/>
        <end position="179"/>
    </location>
</feature>
<dbReference type="GeneID" id="43610694"/>
<dbReference type="SMART" id="SM00248">
    <property type="entry name" value="ANK"/>
    <property type="match status" value="4"/>
</dbReference>
<dbReference type="AlphaFoldDB" id="A0A7J6IDV1"/>
<dbReference type="PROSITE" id="PS50297">
    <property type="entry name" value="ANK_REP_REGION"/>
    <property type="match status" value="1"/>
</dbReference>
<protein>
    <submittedName>
        <fullName evidence="4">Serine/threonine-protein phosphatase 6 regulatory ankyrin repeat subunit B</fullName>
    </submittedName>
</protein>
<evidence type="ECO:0000256" key="1">
    <source>
        <dbReference type="ARBA" id="ARBA00022737"/>
    </source>
</evidence>
<comment type="caution">
    <text evidence="4">The sequence shown here is derived from an EMBL/GenBank/DDBJ whole genome shotgun (WGS) entry which is preliminary data.</text>
</comment>
<dbReference type="PANTHER" id="PTHR24180:SF45">
    <property type="entry name" value="POLY [ADP-RIBOSE] POLYMERASE TANKYRASE"/>
    <property type="match status" value="1"/>
</dbReference>
<dbReference type="RefSeq" id="XP_031876974.2">
    <property type="nucleotide sequence ID" value="XM_032026555.2"/>
</dbReference>
<dbReference type="SUPFAM" id="SSF48403">
    <property type="entry name" value="Ankyrin repeat"/>
    <property type="match status" value="1"/>
</dbReference>
<dbReference type="PROSITE" id="PS50088">
    <property type="entry name" value="ANK_REPEAT"/>
    <property type="match status" value="1"/>
</dbReference>
<dbReference type="Gene3D" id="1.25.40.20">
    <property type="entry name" value="Ankyrin repeat-containing domain"/>
    <property type="match status" value="1"/>
</dbReference>
<reference evidence="4 5" key="2">
    <citation type="submission" date="2020-04" db="EMBL/GenBank/DDBJ databases">
        <title>Genome sequencing and assembly of multiple isolates from the Colletotrichum gloeosporioides species complex.</title>
        <authorList>
            <person name="Gan P."/>
            <person name="Shirasu K."/>
        </authorList>
    </citation>
    <scope>NUCLEOTIDE SEQUENCE [LARGE SCALE GENOMIC DNA]</scope>
    <source>
        <strain evidence="4 5">Nara gc5</strain>
    </source>
</reference>
<dbReference type="InterPro" id="IPR002110">
    <property type="entry name" value="Ankyrin_rpt"/>
</dbReference>
<keyword evidence="5" id="KW-1185">Reference proteome</keyword>
<name>A0A7J6IDV1_COLFN</name>
<reference evidence="4 5" key="1">
    <citation type="submission" date="2012-08" db="EMBL/GenBank/DDBJ databases">
        <authorList>
            <person name="Gan P.H.P."/>
            <person name="Ikeda K."/>
            <person name="Irieda H."/>
            <person name="Narusaka M."/>
            <person name="O'Connell R.J."/>
            <person name="Narusaka Y."/>
            <person name="Takano Y."/>
            <person name="Kubo Y."/>
            <person name="Shirasu K."/>
        </authorList>
    </citation>
    <scope>NUCLEOTIDE SEQUENCE [LARGE SCALE GENOMIC DNA]</scope>
    <source>
        <strain evidence="4 5">Nara gc5</strain>
    </source>
</reference>
<organism evidence="4 5">
    <name type="scientific">Colletotrichum fructicola (strain Nara gc5)</name>
    <name type="common">Anthracnose fungus</name>
    <name type="synonym">Colletotrichum gloeosporioides (strain Nara gc5)</name>
    <dbReference type="NCBI Taxonomy" id="1213859"/>
    <lineage>
        <taxon>Eukaryota</taxon>
        <taxon>Fungi</taxon>
        <taxon>Dikarya</taxon>
        <taxon>Ascomycota</taxon>
        <taxon>Pezizomycotina</taxon>
        <taxon>Sordariomycetes</taxon>
        <taxon>Hypocreomycetidae</taxon>
        <taxon>Glomerellales</taxon>
        <taxon>Glomerellaceae</taxon>
        <taxon>Colletotrichum</taxon>
        <taxon>Colletotrichum gloeosporioides species complex</taxon>
    </lineage>
</organism>
<dbReference type="InterPro" id="IPR036770">
    <property type="entry name" value="Ankyrin_rpt-contain_sf"/>
</dbReference>
<dbReference type="Proteomes" id="UP000011096">
    <property type="component" value="Unassembled WGS sequence"/>
</dbReference>
<evidence type="ECO:0000313" key="5">
    <source>
        <dbReference type="Proteomes" id="UP000011096"/>
    </source>
</evidence>
<evidence type="ECO:0000256" key="2">
    <source>
        <dbReference type="ARBA" id="ARBA00023043"/>
    </source>
</evidence>
<evidence type="ECO:0000313" key="4">
    <source>
        <dbReference type="EMBL" id="KAF4474508.1"/>
    </source>
</evidence>
<proteinExistence type="predicted"/>
<accession>A0A7J6IDV1</accession>
<dbReference type="InParanoid" id="A0A7J6IDV1"/>
<dbReference type="EMBL" id="ANPB02000011">
    <property type="protein sequence ID" value="KAF4474508.1"/>
    <property type="molecule type" value="Genomic_DNA"/>
</dbReference>
<evidence type="ECO:0000256" key="3">
    <source>
        <dbReference type="PROSITE-ProRule" id="PRU00023"/>
    </source>
</evidence>
<gene>
    <name evidence="4" type="ORF">CGGC5_v017154</name>
</gene>
<sequence length="286" mass="32122">MHDLDITHGAAHPKFLTRCAEWIGEVPHLDLLMTLIDLNFDAAEPDAQNRPQPSSPNWISEEFTPDPLFLGLLSLLCKDNQGFAGITPLHEAVLYGSSQDVEKWISSSARDKKNFLGQTPLHFTVYKSKYLNDLILAGHNVNATYNYGITPLMYAAAENKEDSLNILLNAGADISLVDTRYHRNFFHYAAIRRNWALIYNMLLRIKSVAGKNVSASWAEYVTLLFHHVHPDYLGKSPVSLNHFLAECGTVDFLYDDQVKGVGNNSLLHDARSCWSESTNGMCKSMH</sequence>
<dbReference type="PANTHER" id="PTHR24180">
    <property type="entry name" value="CYCLIN-DEPENDENT KINASE INHIBITOR 2C-RELATED"/>
    <property type="match status" value="1"/>
</dbReference>
<dbReference type="OrthoDB" id="3200163at2759"/>
<keyword evidence="1" id="KW-0677">Repeat</keyword>
<dbReference type="InterPro" id="IPR051637">
    <property type="entry name" value="Ank_repeat_dom-contain_49"/>
</dbReference>
<dbReference type="Pfam" id="PF12796">
    <property type="entry name" value="Ank_2"/>
    <property type="match status" value="1"/>
</dbReference>
<keyword evidence="2 3" id="KW-0040">ANK repeat</keyword>